<feature type="compositionally biased region" description="Polar residues" evidence="4">
    <location>
        <begin position="106"/>
        <end position="123"/>
    </location>
</feature>
<keyword evidence="1 5" id="KW-0732">Signal</keyword>
<dbReference type="GO" id="GO:0004857">
    <property type="term" value="F:enzyme inhibitor activity"/>
    <property type="evidence" value="ECO:0007669"/>
    <property type="project" value="InterPro"/>
</dbReference>
<evidence type="ECO:0000256" key="4">
    <source>
        <dbReference type="SAM" id="MobiDB-lite"/>
    </source>
</evidence>
<evidence type="ECO:0000259" key="6">
    <source>
        <dbReference type="SMART" id="SM00856"/>
    </source>
</evidence>
<reference evidence="7" key="1">
    <citation type="submission" date="2020-06" db="EMBL/GenBank/DDBJ databases">
        <authorList>
            <person name="Li T."/>
            <person name="Hu X."/>
            <person name="Zhang T."/>
            <person name="Song X."/>
            <person name="Zhang H."/>
            <person name="Dai N."/>
            <person name="Sheng W."/>
            <person name="Hou X."/>
            <person name="Wei L."/>
        </authorList>
    </citation>
    <scope>NUCLEOTIDE SEQUENCE</scope>
    <source>
        <strain evidence="7">G02</strain>
        <tissue evidence="7">Leaf</tissue>
    </source>
</reference>
<comment type="similarity">
    <text evidence="3">Belongs to the PMEI family.</text>
</comment>
<evidence type="ECO:0000256" key="5">
    <source>
        <dbReference type="SAM" id="SignalP"/>
    </source>
</evidence>
<name>A0AAW2QJC1_SESRA</name>
<dbReference type="InterPro" id="IPR035513">
    <property type="entry name" value="Invertase/methylesterase_inhib"/>
</dbReference>
<feature type="region of interest" description="Disordered" evidence="4">
    <location>
        <begin position="106"/>
        <end position="126"/>
    </location>
</feature>
<dbReference type="CDD" id="cd15800">
    <property type="entry name" value="PMEI-like_2"/>
    <property type="match status" value="1"/>
</dbReference>
<comment type="caution">
    <text evidence="7">The sequence shown here is derived from an EMBL/GenBank/DDBJ whole genome shotgun (WGS) entry which is preliminary data.</text>
</comment>
<dbReference type="AlphaFoldDB" id="A0AAW2QJC1"/>
<evidence type="ECO:0000256" key="2">
    <source>
        <dbReference type="ARBA" id="ARBA00023157"/>
    </source>
</evidence>
<sequence>MEPHNYLSLLFILLCLVISINAAPNVHAAAPSNPEPPQPSPSSSEQTFSYAQFFPASSSDPNPSNGGESAAQQKESSDGLSSKLHSVGAAEQKQVTDPLLLTQQLNSVTSPQTKPTLELSSTAKLPANPNPEVKKICDSTDYPALCLTTVIPLLHGKTGVESVLEVSVKASDEFAKSALALVKKEQKKPGVSPKMLATLKDCKDGYDTAVENFEKTINAFASHDVGTMRSMLSAVITFVGDCEDGFAEMQESSPLSTSAKQLTSMTSNCLAISSLMN</sequence>
<feature type="signal peptide" evidence="5">
    <location>
        <begin position="1"/>
        <end position="22"/>
    </location>
</feature>
<organism evidence="7">
    <name type="scientific">Sesamum radiatum</name>
    <name type="common">Black benniseed</name>
    <dbReference type="NCBI Taxonomy" id="300843"/>
    <lineage>
        <taxon>Eukaryota</taxon>
        <taxon>Viridiplantae</taxon>
        <taxon>Streptophyta</taxon>
        <taxon>Embryophyta</taxon>
        <taxon>Tracheophyta</taxon>
        <taxon>Spermatophyta</taxon>
        <taxon>Magnoliopsida</taxon>
        <taxon>eudicotyledons</taxon>
        <taxon>Gunneridae</taxon>
        <taxon>Pentapetalae</taxon>
        <taxon>asterids</taxon>
        <taxon>lamiids</taxon>
        <taxon>Lamiales</taxon>
        <taxon>Pedaliaceae</taxon>
        <taxon>Sesamum</taxon>
    </lineage>
</organism>
<evidence type="ECO:0000313" key="7">
    <source>
        <dbReference type="EMBL" id="KAL0367801.1"/>
    </source>
</evidence>
<dbReference type="PANTHER" id="PTHR36710">
    <property type="entry name" value="PECTINESTERASE INHIBITOR-LIKE"/>
    <property type="match status" value="1"/>
</dbReference>
<feature type="chain" id="PRO_5043441819" description="Pectinesterase inhibitor domain-containing protein" evidence="5">
    <location>
        <begin position="23"/>
        <end position="277"/>
    </location>
</feature>
<dbReference type="FunFam" id="1.20.140.40:FF:000003">
    <property type="entry name" value="Invertase/pectin methylesterase inhibitor family protein"/>
    <property type="match status" value="1"/>
</dbReference>
<dbReference type="Pfam" id="PF04043">
    <property type="entry name" value="PMEI"/>
    <property type="match status" value="1"/>
</dbReference>
<gene>
    <name evidence="7" type="ORF">Sradi_3670200</name>
</gene>
<dbReference type="PANTHER" id="PTHR36710:SF18">
    <property type="entry name" value="PECTINESTERASE INHIBITOR 5-RELATED"/>
    <property type="match status" value="1"/>
</dbReference>
<feature type="compositionally biased region" description="Polar residues" evidence="4">
    <location>
        <begin position="47"/>
        <end position="84"/>
    </location>
</feature>
<proteinExistence type="inferred from homology"/>
<accession>A0AAW2QJC1</accession>
<reference evidence="7" key="2">
    <citation type="journal article" date="2024" name="Plant">
        <title>Genomic evolution and insights into agronomic trait innovations of Sesamum species.</title>
        <authorList>
            <person name="Miao H."/>
            <person name="Wang L."/>
            <person name="Qu L."/>
            <person name="Liu H."/>
            <person name="Sun Y."/>
            <person name="Le M."/>
            <person name="Wang Q."/>
            <person name="Wei S."/>
            <person name="Zheng Y."/>
            <person name="Lin W."/>
            <person name="Duan Y."/>
            <person name="Cao H."/>
            <person name="Xiong S."/>
            <person name="Wang X."/>
            <person name="Wei L."/>
            <person name="Li C."/>
            <person name="Ma Q."/>
            <person name="Ju M."/>
            <person name="Zhao R."/>
            <person name="Li G."/>
            <person name="Mu C."/>
            <person name="Tian Q."/>
            <person name="Mei H."/>
            <person name="Zhang T."/>
            <person name="Gao T."/>
            <person name="Zhang H."/>
        </authorList>
    </citation>
    <scope>NUCLEOTIDE SEQUENCE</scope>
    <source>
        <strain evidence="7">G02</strain>
    </source>
</reference>
<protein>
    <recommendedName>
        <fullName evidence="6">Pectinesterase inhibitor domain-containing protein</fullName>
    </recommendedName>
</protein>
<keyword evidence="2" id="KW-1015">Disulfide bond</keyword>
<dbReference type="SUPFAM" id="SSF101148">
    <property type="entry name" value="Plant invertase/pectin methylesterase inhibitor"/>
    <property type="match status" value="1"/>
</dbReference>
<evidence type="ECO:0000256" key="3">
    <source>
        <dbReference type="ARBA" id="ARBA00038471"/>
    </source>
</evidence>
<dbReference type="InterPro" id="IPR006501">
    <property type="entry name" value="Pectinesterase_inhib_dom"/>
</dbReference>
<dbReference type="Gene3D" id="1.20.140.40">
    <property type="entry name" value="Invertase/pectin methylesterase inhibitor family protein"/>
    <property type="match status" value="1"/>
</dbReference>
<dbReference type="EMBL" id="JACGWJ010000015">
    <property type="protein sequence ID" value="KAL0367801.1"/>
    <property type="molecule type" value="Genomic_DNA"/>
</dbReference>
<dbReference type="NCBIfam" id="TIGR01614">
    <property type="entry name" value="PME_inhib"/>
    <property type="match status" value="1"/>
</dbReference>
<dbReference type="InterPro" id="IPR052421">
    <property type="entry name" value="PCW_Enzyme_Inhibitor"/>
</dbReference>
<evidence type="ECO:0000256" key="1">
    <source>
        <dbReference type="ARBA" id="ARBA00022729"/>
    </source>
</evidence>
<dbReference type="SMART" id="SM00856">
    <property type="entry name" value="PMEI"/>
    <property type="match status" value="1"/>
</dbReference>
<feature type="domain" description="Pectinesterase inhibitor" evidence="6">
    <location>
        <begin position="128"/>
        <end position="272"/>
    </location>
</feature>
<feature type="region of interest" description="Disordered" evidence="4">
    <location>
        <begin position="28"/>
        <end position="88"/>
    </location>
</feature>